<protein>
    <recommendedName>
        <fullName evidence="5">Transmembrane protein</fullName>
    </recommendedName>
</protein>
<dbReference type="Proteomes" id="UP000278437">
    <property type="component" value="Chromosome"/>
</dbReference>
<evidence type="ECO:0000313" key="3">
    <source>
        <dbReference type="EMBL" id="AZQ11259.1"/>
    </source>
</evidence>
<keyword evidence="2" id="KW-0472">Membrane</keyword>
<evidence type="ECO:0000313" key="4">
    <source>
        <dbReference type="Proteomes" id="UP000278437"/>
    </source>
</evidence>
<evidence type="ECO:0008006" key="5">
    <source>
        <dbReference type="Google" id="ProtNLM"/>
    </source>
</evidence>
<sequence>MNKSTFIFRTTSIVSWAIFLIAIQRSDLHQNFFTVLCVYVAITCAIFSSFMSMFGQLFEDQNSFLTEKIQRLFGFFIYGSFFMLAGVTMSFWFIFFPPGEYKGVFFLLILMSMVIGKISQFIQREMSKSTKPNLLKPGKMATDSSNNVQPQTTNDNAKL</sequence>
<feature type="transmembrane region" description="Helical" evidence="2">
    <location>
        <begin position="75"/>
        <end position="95"/>
    </location>
</feature>
<dbReference type="EMBL" id="CP020373">
    <property type="protein sequence ID" value="AZQ11259.1"/>
    <property type="molecule type" value="Genomic_DNA"/>
</dbReference>
<keyword evidence="2" id="KW-1133">Transmembrane helix</keyword>
<organism evidence="3 4">
    <name type="scientific">Shewanella khirikhana</name>
    <dbReference type="NCBI Taxonomy" id="1965282"/>
    <lineage>
        <taxon>Bacteria</taxon>
        <taxon>Pseudomonadati</taxon>
        <taxon>Pseudomonadota</taxon>
        <taxon>Gammaproteobacteria</taxon>
        <taxon>Alteromonadales</taxon>
        <taxon>Shewanellaceae</taxon>
        <taxon>Shewanella</taxon>
    </lineage>
</organism>
<reference evidence="4" key="1">
    <citation type="submission" date="2017-03" db="EMBL/GenBank/DDBJ databases">
        <title>Full genome sequence of a non-lethal Shewanella isolate that potentiates virulence of Vibio parahaemolyticus causing acute hepatopancreatic necrosis disease (AHPND) in shrimp.</title>
        <authorList>
            <person name="Prachumwat A."/>
            <person name="Sritunyalucksana K."/>
        </authorList>
    </citation>
    <scope>NUCLEOTIDE SEQUENCE [LARGE SCALE GENOMIC DNA]</scope>
    <source>
        <strain evidence="4">TH2012</strain>
    </source>
</reference>
<feature type="compositionally biased region" description="Polar residues" evidence="1">
    <location>
        <begin position="142"/>
        <end position="159"/>
    </location>
</feature>
<feature type="transmembrane region" description="Helical" evidence="2">
    <location>
        <begin position="32"/>
        <end position="54"/>
    </location>
</feature>
<feature type="transmembrane region" description="Helical" evidence="2">
    <location>
        <begin position="101"/>
        <end position="122"/>
    </location>
</feature>
<dbReference type="RefSeq" id="WP_126167558.1">
    <property type="nucleotide sequence ID" value="NZ_CP020373.1"/>
</dbReference>
<gene>
    <name evidence="3" type="ORF">STH12_02173</name>
</gene>
<keyword evidence="4" id="KW-1185">Reference proteome</keyword>
<evidence type="ECO:0000256" key="2">
    <source>
        <dbReference type="SAM" id="Phobius"/>
    </source>
</evidence>
<proteinExistence type="predicted"/>
<feature type="region of interest" description="Disordered" evidence="1">
    <location>
        <begin position="131"/>
        <end position="159"/>
    </location>
</feature>
<feature type="transmembrane region" description="Helical" evidence="2">
    <location>
        <begin position="7"/>
        <end position="26"/>
    </location>
</feature>
<name>A0ABM7DBW2_9GAMM</name>
<accession>A0ABM7DBW2</accession>
<evidence type="ECO:0000256" key="1">
    <source>
        <dbReference type="SAM" id="MobiDB-lite"/>
    </source>
</evidence>
<keyword evidence="2" id="KW-0812">Transmembrane</keyword>